<dbReference type="Pfam" id="PF02441">
    <property type="entry name" value="Flavoprotein"/>
    <property type="match status" value="1"/>
</dbReference>
<comment type="caution">
    <text evidence="4">The sequence shown here is derived from an EMBL/GenBank/DDBJ whole genome shotgun (WGS) entry which is preliminary data.</text>
</comment>
<organism evidence="4 5">
    <name type="scientific">Durusdinium trenchii</name>
    <dbReference type="NCBI Taxonomy" id="1381693"/>
    <lineage>
        <taxon>Eukaryota</taxon>
        <taxon>Sar</taxon>
        <taxon>Alveolata</taxon>
        <taxon>Dinophyceae</taxon>
        <taxon>Suessiales</taxon>
        <taxon>Symbiodiniaceae</taxon>
        <taxon>Durusdinium</taxon>
    </lineage>
</organism>
<proteinExistence type="inferred from homology"/>
<evidence type="ECO:0000313" key="5">
    <source>
        <dbReference type="Proteomes" id="UP001642464"/>
    </source>
</evidence>
<keyword evidence="5" id="KW-1185">Reference proteome</keyword>
<comment type="similarity">
    <text evidence="2">Belongs to the HFCD (homooligomeric flavin containing Cys decarboxylase) superfamily.</text>
</comment>
<evidence type="ECO:0000256" key="2">
    <source>
        <dbReference type="ARBA" id="ARBA00038350"/>
    </source>
</evidence>
<dbReference type="Gene3D" id="3.40.50.1950">
    <property type="entry name" value="Flavin prenyltransferase-like"/>
    <property type="match status" value="1"/>
</dbReference>
<name>A0ABP0RNH4_9DINO</name>
<reference evidence="4 5" key="1">
    <citation type="submission" date="2024-02" db="EMBL/GenBank/DDBJ databases">
        <authorList>
            <person name="Chen Y."/>
            <person name="Shah S."/>
            <person name="Dougan E. K."/>
            <person name="Thang M."/>
            <person name="Chan C."/>
        </authorList>
    </citation>
    <scope>NUCLEOTIDE SEQUENCE [LARGE SCALE GENOMIC DNA]</scope>
</reference>
<gene>
    <name evidence="4" type="ORF">SCF082_LOCUS47764</name>
</gene>
<protein>
    <submittedName>
        <fullName evidence="4">Phosphopantothenoylcysteine decarboxylase (PPC-DC) (CoaC)</fullName>
    </submittedName>
</protein>
<sequence>MILDMLHPDSKKSNVHANLDESVSLIKSGVTSIRLTFDSVHPKAFLVGMGHYREHHDMNRQLRDLWFTDGLDIQLVSDAPPRPSRRLPTCRAPWLTAGDEERPRVVLVCTGSVASVKVPELVVALRQKLDAQVAVLLTEAAEAMTSAKIAGRYAPESFTKWEELQQSVDVHVLRDLDEWEGYEDVSSDLVVHIELRKWADLAVVAPCSANTLAKMALGLCDNLATSFLRAWDPEKPLVLAPAMNTIMWEHPSTAKHLKTLEDWHLTLLELPGFWRTAEQLLGEQAALFQPWLNGQWVVGNRGVKETNFCVVLRTDSLLPYAQHRPALVGSKWHVARHQAEHY</sequence>
<accession>A0ABP0RNH4</accession>
<dbReference type="PANTHER" id="PTHR14359">
    <property type="entry name" value="HOMO-OLIGOMERIC FLAVIN CONTAINING CYS DECARBOXYLASE FAMILY"/>
    <property type="match status" value="1"/>
</dbReference>
<dbReference type="InterPro" id="IPR036551">
    <property type="entry name" value="Flavin_trans-like"/>
</dbReference>
<feature type="domain" description="Flavoprotein" evidence="3">
    <location>
        <begin position="104"/>
        <end position="260"/>
    </location>
</feature>
<evidence type="ECO:0000259" key="3">
    <source>
        <dbReference type="Pfam" id="PF02441"/>
    </source>
</evidence>
<evidence type="ECO:0000256" key="1">
    <source>
        <dbReference type="ARBA" id="ARBA00022993"/>
    </source>
</evidence>
<dbReference type="EMBL" id="CAXAMM010041973">
    <property type="protein sequence ID" value="CAK9102183.1"/>
    <property type="molecule type" value="Genomic_DNA"/>
</dbReference>
<dbReference type="InterPro" id="IPR003382">
    <property type="entry name" value="Flavoprotein"/>
</dbReference>
<dbReference type="Proteomes" id="UP001642464">
    <property type="component" value="Unassembled WGS sequence"/>
</dbReference>
<keyword evidence="1" id="KW-0173">Coenzyme A biosynthesis</keyword>
<evidence type="ECO:0000313" key="4">
    <source>
        <dbReference type="EMBL" id="CAK9102183.1"/>
    </source>
</evidence>
<dbReference type="PANTHER" id="PTHR14359:SF6">
    <property type="entry name" value="PHOSPHOPANTOTHENOYLCYSTEINE DECARBOXYLASE"/>
    <property type="match status" value="1"/>
</dbReference>
<dbReference type="SUPFAM" id="SSF52507">
    <property type="entry name" value="Homo-oligomeric flavin-containing Cys decarboxylases, HFCD"/>
    <property type="match status" value="1"/>
</dbReference>